<dbReference type="GeneID" id="93560538"/>
<reference evidence="2 3" key="1">
    <citation type="submission" date="2022-10" db="EMBL/GenBank/DDBJ databases">
        <title>Characterization of Pseudomonas capsici strains from pepper and tomato in Georgia.</title>
        <authorList>
            <person name="Zhao M."/>
            <person name="Dutta B."/>
        </authorList>
    </citation>
    <scope>NUCLEOTIDE SEQUENCE [LARGE SCALE GENOMIC DNA]</scope>
    <source>
        <strain evidence="2 3">Pc20-5</strain>
    </source>
</reference>
<sequence length="131" mass="14233">MLKKTFLALFATAVFATSNAYAACVNFNLNRSGANVYPQSDAVVYGPYNTSCAATQTFRLQDLSSRYVTNSIKHIFERLDGSTWTVISSTTSLGGASLSFYAPTPGTYRYRIENVGTTTVANWTATGRVTI</sequence>
<keyword evidence="3" id="KW-1185">Reference proteome</keyword>
<proteinExistence type="predicted"/>
<keyword evidence="1" id="KW-0732">Signal</keyword>
<feature type="signal peptide" evidence="1">
    <location>
        <begin position="1"/>
        <end position="22"/>
    </location>
</feature>
<evidence type="ECO:0008006" key="4">
    <source>
        <dbReference type="Google" id="ProtNLM"/>
    </source>
</evidence>
<dbReference type="RefSeq" id="WP_206402031.1">
    <property type="nucleotide sequence ID" value="NZ_JAFGZD010000003.1"/>
</dbReference>
<dbReference type="Proteomes" id="UP001207294">
    <property type="component" value="Unassembled WGS sequence"/>
</dbReference>
<organism evidence="2 3">
    <name type="scientific">Pseudomonas capsici</name>
    <dbReference type="NCBI Taxonomy" id="2810614"/>
    <lineage>
        <taxon>Bacteria</taxon>
        <taxon>Pseudomonadati</taxon>
        <taxon>Pseudomonadota</taxon>
        <taxon>Gammaproteobacteria</taxon>
        <taxon>Pseudomonadales</taxon>
        <taxon>Pseudomonadaceae</taxon>
        <taxon>Pseudomonas</taxon>
    </lineage>
</organism>
<evidence type="ECO:0000256" key="1">
    <source>
        <dbReference type="SAM" id="SignalP"/>
    </source>
</evidence>
<dbReference type="EMBL" id="JAOXML010000002">
    <property type="protein sequence ID" value="MCV4375661.1"/>
    <property type="molecule type" value="Genomic_DNA"/>
</dbReference>
<name>A0ABT3BS66_9PSED</name>
<accession>A0ABT3BS66</accession>
<feature type="chain" id="PRO_5045213445" description="Secreted protein" evidence="1">
    <location>
        <begin position="23"/>
        <end position="131"/>
    </location>
</feature>
<evidence type="ECO:0000313" key="2">
    <source>
        <dbReference type="EMBL" id="MCV4375661.1"/>
    </source>
</evidence>
<comment type="caution">
    <text evidence="2">The sequence shown here is derived from an EMBL/GenBank/DDBJ whole genome shotgun (WGS) entry which is preliminary data.</text>
</comment>
<protein>
    <recommendedName>
        <fullName evidence="4">Secreted protein</fullName>
    </recommendedName>
</protein>
<gene>
    <name evidence="2" type="ORF">OH718_03525</name>
</gene>
<evidence type="ECO:0000313" key="3">
    <source>
        <dbReference type="Proteomes" id="UP001207294"/>
    </source>
</evidence>